<dbReference type="RefSeq" id="WP_349186119.1">
    <property type="nucleotide sequence ID" value="NZ_JBBMEN010000005.1"/>
</dbReference>
<reference evidence="1 2" key="1">
    <citation type="submission" date="2024-03" db="EMBL/GenBank/DDBJ databases">
        <title>Human intestinal bacterial collection.</title>
        <authorList>
            <person name="Pauvert C."/>
            <person name="Hitch T.C.A."/>
            <person name="Clavel T."/>
        </authorList>
    </citation>
    <scope>NUCLEOTIDE SEQUENCE [LARGE SCALE GENOMIC DNA]</scope>
    <source>
        <strain evidence="1 2">CLA-AA-H281</strain>
    </source>
</reference>
<protein>
    <submittedName>
        <fullName evidence="1">Uncharacterized protein</fullName>
    </submittedName>
</protein>
<comment type="caution">
    <text evidence="1">The sequence shown here is derived from an EMBL/GenBank/DDBJ whole genome shotgun (WGS) entry which is preliminary data.</text>
</comment>
<gene>
    <name evidence="1" type="ORF">WMO20_05975</name>
</gene>
<proteinExistence type="predicted"/>
<accession>A0ABV1C1N3</accession>
<keyword evidence="2" id="KW-1185">Reference proteome</keyword>
<dbReference type="EMBL" id="JBBMEN010000005">
    <property type="protein sequence ID" value="MEQ2385483.1"/>
    <property type="molecule type" value="Genomic_DNA"/>
</dbReference>
<sequence>MTDTGGENVGRPIKWSFQPDKRHEAIAKDACGGYEKLKADIAEKEKMLAEIKQEQAAAISDLERGIKKEMYTECKREYDKQSTQLRIMELALSRVSDSDARVAVRQFYFERIPLKSMKDSNGCSFGKSRADYYKGKGFKEFVVNLEKEGFFRKNSS</sequence>
<name>A0ABV1C1N3_9FIRM</name>
<evidence type="ECO:0000313" key="2">
    <source>
        <dbReference type="Proteomes" id="UP001465119"/>
    </source>
</evidence>
<dbReference type="Proteomes" id="UP001465119">
    <property type="component" value="Unassembled WGS sequence"/>
</dbReference>
<evidence type="ECO:0000313" key="1">
    <source>
        <dbReference type="EMBL" id="MEQ2385483.1"/>
    </source>
</evidence>
<organism evidence="1 2">
    <name type="scientific">Faecalibacterium intestinale</name>
    <dbReference type="NCBI Taxonomy" id="3133155"/>
    <lineage>
        <taxon>Bacteria</taxon>
        <taxon>Bacillati</taxon>
        <taxon>Bacillota</taxon>
        <taxon>Clostridia</taxon>
        <taxon>Eubacteriales</taxon>
        <taxon>Oscillospiraceae</taxon>
        <taxon>Faecalibacterium</taxon>
    </lineage>
</organism>